<dbReference type="Proteomes" id="UP000249645">
    <property type="component" value="Unassembled WGS sequence"/>
</dbReference>
<sequence length="340" mass="36311">GITADNNACLYRDVVDFYGLAGEGAELNIMLVSDATSLETICDTIGTIARKALDFTAGRAVILLINALRPASYVPTITTGLDADVWAAASKLNILAKAYQDDNLPFVGVLPGLGFAKANIAALPDRKTLAFDNVGISLACEKNDGHVSMGVLGAWLFKAQVCQNIGRVAFGKVVDTAFYPDATSVLDMRNQIDAIAGKGLIQFCKVAQKSGYYFYDDPTATAKSSDYSSLSWNRTMNKGQRISADTLSNKINEDVDVDATTGKIESALISDWESDVENDVRAQMGKATSTKIKEISGVACTIDPDSDIVNDQISASIEVVRNGQAKQFNVSIGYTTAITE</sequence>
<evidence type="ECO:0008006" key="3">
    <source>
        <dbReference type="Google" id="ProtNLM"/>
    </source>
</evidence>
<dbReference type="EMBL" id="QFOI01000785">
    <property type="protein sequence ID" value="PZP38365.1"/>
    <property type="molecule type" value="Genomic_DNA"/>
</dbReference>
<dbReference type="Pfam" id="PF10758">
    <property type="entry name" value="DUF2586"/>
    <property type="match status" value="1"/>
</dbReference>
<reference evidence="1 2" key="1">
    <citation type="submission" date="2017-11" db="EMBL/GenBank/DDBJ databases">
        <title>Infants hospitalized years apart are colonized by the same room-sourced microbial strains.</title>
        <authorList>
            <person name="Brooks B."/>
            <person name="Olm M.R."/>
            <person name="Firek B.A."/>
            <person name="Baker R."/>
            <person name="Thomas B.C."/>
            <person name="Morowitz M.J."/>
            <person name="Banfield J.F."/>
        </authorList>
    </citation>
    <scope>NUCLEOTIDE SEQUENCE [LARGE SCALE GENOMIC DNA]</scope>
    <source>
        <strain evidence="1">S2_009_000_R2_76</strain>
    </source>
</reference>
<dbReference type="AlphaFoldDB" id="A0A2W5E215"/>
<proteinExistence type="predicted"/>
<evidence type="ECO:0000313" key="2">
    <source>
        <dbReference type="Proteomes" id="UP000249645"/>
    </source>
</evidence>
<dbReference type="InterPro" id="IPR019694">
    <property type="entry name" value="Phage_HP1_Orf23"/>
</dbReference>
<protein>
    <recommendedName>
        <fullName evidence="3">DUF2586 domain-containing protein</fullName>
    </recommendedName>
</protein>
<feature type="non-terminal residue" evidence="1">
    <location>
        <position position="1"/>
    </location>
</feature>
<comment type="caution">
    <text evidence="1">The sequence shown here is derived from an EMBL/GenBank/DDBJ whole genome shotgun (WGS) entry which is preliminary data.</text>
</comment>
<evidence type="ECO:0000313" key="1">
    <source>
        <dbReference type="EMBL" id="PZP38365.1"/>
    </source>
</evidence>
<gene>
    <name evidence="1" type="ORF">DI598_21010</name>
</gene>
<accession>A0A2W5E215</accession>
<organism evidence="1 2">
    <name type="scientific">Pseudopedobacter saltans</name>
    <dbReference type="NCBI Taxonomy" id="151895"/>
    <lineage>
        <taxon>Bacteria</taxon>
        <taxon>Pseudomonadati</taxon>
        <taxon>Bacteroidota</taxon>
        <taxon>Sphingobacteriia</taxon>
        <taxon>Sphingobacteriales</taxon>
        <taxon>Sphingobacteriaceae</taxon>
        <taxon>Pseudopedobacter</taxon>
    </lineage>
</organism>
<name>A0A2W5E215_9SPHI</name>